<dbReference type="OrthoDB" id="407298at2759"/>
<evidence type="ECO:0000256" key="5">
    <source>
        <dbReference type="ARBA" id="ARBA00023002"/>
    </source>
</evidence>
<evidence type="ECO:0000313" key="11">
    <source>
        <dbReference type="Proteomes" id="UP000799439"/>
    </source>
</evidence>
<evidence type="ECO:0000256" key="6">
    <source>
        <dbReference type="ARBA" id="ARBA00023004"/>
    </source>
</evidence>
<comment type="similarity">
    <text evidence="7">Belongs to the chloroperoxidase family.</text>
</comment>
<accession>A0A9P4J4M3</accession>
<evidence type="ECO:0000256" key="7">
    <source>
        <dbReference type="ARBA" id="ARBA00025795"/>
    </source>
</evidence>
<feature type="chain" id="PRO_5040473188" evidence="8">
    <location>
        <begin position="17"/>
        <end position="429"/>
    </location>
</feature>
<dbReference type="Pfam" id="PF01328">
    <property type="entry name" value="Peroxidase_2"/>
    <property type="match status" value="1"/>
</dbReference>
<comment type="caution">
    <text evidence="10">The sequence shown here is derived from an EMBL/GenBank/DDBJ whole genome shotgun (WGS) entry which is preliminary data.</text>
</comment>
<keyword evidence="4" id="KW-0479">Metal-binding</keyword>
<feature type="domain" description="Heme haloperoxidase family profile" evidence="9">
    <location>
        <begin position="97"/>
        <end position="334"/>
    </location>
</feature>
<dbReference type="PROSITE" id="PS51405">
    <property type="entry name" value="HEME_HALOPEROXIDASE"/>
    <property type="match status" value="1"/>
</dbReference>
<evidence type="ECO:0000256" key="3">
    <source>
        <dbReference type="ARBA" id="ARBA00022617"/>
    </source>
</evidence>
<dbReference type="Proteomes" id="UP000799439">
    <property type="component" value="Unassembled WGS sequence"/>
</dbReference>
<evidence type="ECO:0000256" key="2">
    <source>
        <dbReference type="ARBA" id="ARBA00022559"/>
    </source>
</evidence>
<comment type="cofactor">
    <cofactor evidence="1">
        <name>heme b</name>
        <dbReference type="ChEBI" id="CHEBI:60344"/>
    </cofactor>
</comment>
<dbReference type="GO" id="GO:0046872">
    <property type="term" value="F:metal ion binding"/>
    <property type="evidence" value="ECO:0007669"/>
    <property type="project" value="UniProtKB-KW"/>
</dbReference>
<dbReference type="Gene3D" id="1.10.489.10">
    <property type="entry name" value="Chloroperoxidase-like"/>
    <property type="match status" value="1"/>
</dbReference>
<dbReference type="InterPro" id="IPR036851">
    <property type="entry name" value="Chloroperoxidase-like_sf"/>
</dbReference>
<keyword evidence="5" id="KW-0560">Oxidoreductase</keyword>
<feature type="signal peptide" evidence="8">
    <location>
        <begin position="1"/>
        <end position="16"/>
    </location>
</feature>
<dbReference type="PANTHER" id="PTHR33577">
    <property type="entry name" value="STERIGMATOCYSTIN BIOSYNTHESIS PEROXIDASE STCC-RELATED"/>
    <property type="match status" value="1"/>
</dbReference>
<keyword evidence="3" id="KW-0349">Heme</keyword>
<gene>
    <name evidence="10" type="ORF">K461DRAFT_237781</name>
</gene>
<protein>
    <submittedName>
        <fullName evidence="10">Aromatic peroxygenase</fullName>
    </submittedName>
</protein>
<proteinExistence type="inferred from homology"/>
<dbReference type="SUPFAM" id="SSF47571">
    <property type="entry name" value="Cloroperoxidase"/>
    <property type="match status" value="1"/>
</dbReference>
<evidence type="ECO:0000313" key="10">
    <source>
        <dbReference type="EMBL" id="KAF2154521.1"/>
    </source>
</evidence>
<evidence type="ECO:0000256" key="1">
    <source>
        <dbReference type="ARBA" id="ARBA00001970"/>
    </source>
</evidence>
<dbReference type="InterPro" id="IPR000028">
    <property type="entry name" value="Chloroperoxidase"/>
</dbReference>
<keyword evidence="6" id="KW-0408">Iron</keyword>
<dbReference type="EMBL" id="ML996083">
    <property type="protein sequence ID" value="KAF2154521.1"/>
    <property type="molecule type" value="Genomic_DNA"/>
</dbReference>
<evidence type="ECO:0000256" key="8">
    <source>
        <dbReference type="SAM" id="SignalP"/>
    </source>
</evidence>
<keyword evidence="11" id="KW-1185">Reference proteome</keyword>
<evidence type="ECO:0000256" key="4">
    <source>
        <dbReference type="ARBA" id="ARBA00022723"/>
    </source>
</evidence>
<sequence length="429" mass="45857">MKTFPAVIYLATAAQAFPWVAKMPGVDSSPFSAGYRAARVKRQQSGGNDAGGPSTCPFNANHVAAAPVTSKYPYNGAKNGLPGKGVGGYLVPDPNDADHKFIAPGPNDIRGPCPGLNTAANHGFLARDGIVTFQELVDAQQNVYNVGYDLANLLALLGLTLTDGDIVTQKLSIGCDATTRTSYNPTLTGSEPGLDGHNKFEADTSLTRNDYFLDNGNDFSFNGTLFGMMDKTCNGNFNLQNLALYRYQRYQQSLQDNPNFYFGPLSLLLYGAASFLYELMPSGTHGYAPDLATISSFFGASQKSDGSWVFNNAEQIPPNWTNRVTPYSNTDVGNQIVDMYLLHPVLFGGSTGNGTFDALPDWQGVITNGKLNANLSPKVISCLLYMLATQSVPSYANGVITPTVETLTFIASKLGATDIANLGCPLPLT</sequence>
<reference evidence="10" key="1">
    <citation type="journal article" date="2020" name="Stud. Mycol.">
        <title>101 Dothideomycetes genomes: a test case for predicting lifestyles and emergence of pathogens.</title>
        <authorList>
            <person name="Haridas S."/>
            <person name="Albert R."/>
            <person name="Binder M."/>
            <person name="Bloem J."/>
            <person name="Labutti K."/>
            <person name="Salamov A."/>
            <person name="Andreopoulos B."/>
            <person name="Baker S."/>
            <person name="Barry K."/>
            <person name="Bills G."/>
            <person name="Bluhm B."/>
            <person name="Cannon C."/>
            <person name="Castanera R."/>
            <person name="Culley D."/>
            <person name="Daum C."/>
            <person name="Ezra D."/>
            <person name="Gonzalez J."/>
            <person name="Henrissat B."/>
            <person name="Kuo A."/>
            <person name="Liang C."/>
            <person name="Lipzen A."/>
            <person name="Lutzoni F."/>
            <person name="Magnuson J."/>
            <person name="Mondo S."/>
            <person name="Nolan M."/>
            <person name="Ohm R."/>
            <person name="Pangilinan J."/>
            <person name="Park H.-J."/>
            <person name="Ramirez L."/>
            <person name="Alfaro M."/>
            <person name="Sun H."/>
            <person name="Tritt A."/>
            <person name="Yoshinaga Y."/>
            <person name="Zwiers L.-H."/>
            <person name="Turgeon B."/>
            <person name="Goodwin S."/>
            <person name="Spatafora J."/>
            <person name="Crous P."/>
            <person name="Grigoriev I."/>
        </authorList>
    </citation>
    <scope>NUCLEOTIDE SEQUENCE</scope>
    <source>
        <strain evidence="10">CBS 260.36</strain>
    </source>
</reference>
<keyword evidence="2" id="KW-0575">Peroxidase</keyword>
<dbReference type="PANTHER" id="PTHR33577:SF15">
    <property type="entry name" value="HEME HALOPEROXIDASE FAMILY PROFILE DOMAIN-CONTAINING PROTEIN"/>
    <property type="match status" value="1"/>
</dbReference>
<dbReference type="GO" id="GO:0004601">
    <property type="term" value="F:peroxidase activity"/>
    <property type="evidence" value="ECO:0007669"/>
    <property type="project" value="UniProtKB-KW"/>
</dbReference>
<keyword evidence="8" id="KW-0732">Signal</keyword>
<organism evidence="10 11">
    <name type="scientific">Myriangium duriaei CBS 260.36</name>
    <dbReference type="NCBI Taxonomy" id="1168546"/>
    <lineage>
        <taxon>Eukaryota</taxon>
        <taxon>Fungi</taxon>
        <taxon>Dikarya</taxon>
        <taxon>Ascomycota</taxon>
        <taxon>Pezizomycotina</taxon>
        <taxon>Dothideomycetes</taxon>
        <taxon>Dothideomycetidae</taxon>
        <taxon>Myriangiales</taxon>
        <taxon>Myriangiaceae</taxon>
        <taxon>Myriangium</taxon>
    </lineage>
</organism>
<dbReference type="AlphaFoldDB" id="A0A9P4J4M3"/>
<name>A0A9P4J4M3_9PEZI</name>
<evidence type="ECO:0000259" key="9">
    <source>
        <dbReference type="PROSITE" id="PS51405"/>
    </source>
</evidence>